<accession>A0ABV7WNK0</accession>
<dbReference type="Pfam" id="PF11215">
    <property type="entry name" value="DUF3010"/>
    <property type="match status" value="1"/>
</dbReference>
<proteinExistence type="predicted"/>
<reference evidence="2" key="1">
    <citation type="journal article" date="2019" name="Int. J. Syst. Evol. Microbiol.">
        <title>The Global Catalogue of Microorganisms (GCM) 10K type strain sequencing project: providing services to taxonomists for standard genome sequencing and annotation.</title>
        <authorList>
            <consortium name="The Broad Institute Genomics Platform"/>
            <consortium name="The Broad Institute Genome Sequencing Center for Infectious Disease"/>
            <person name="Wu L."/>
            <person name="Ma J."/>
        </authorList>
    </citation>
    <scope>NUCLEOTIDE SEQUENCE [LARGE SCALE GENOMIC DNA]</scope>
    <source>
        <strain evidence="2">CECT 8288</strain>
    </source>
</reference>
<evidence type="ECO:0000313" key="2">
    <source>
        <dbReference type="Proteomes" id="UP001595710"/>
    </source>
</evidence>
<dbReference type="InterPro" id="IPR021378">
    <property type="entry name" value="DUF3010"/>
</dbReference>
<dbReference type="EMBL" id="JBHRYN010000005">
    <property type="protein sequence ID" value="MFC3700537.1"/>
    <property type="molecule type" value="Genomic_DNA"/>
</dbReference>
<evidence type="ECO:0000313" key="1">
    <source>
        <dbReference type="EMBL" id="MFC3700537.1"/>
    </source>
</evidence>
<dbReference type="RefSeq" id="WP_215999664.1">
    <property type="nucleotide sequence ID" value="NZ_JAUFQI010000001.1"/>
</dbReference>
<keyword evidence="2" id="KW-1185">Reference proteome</keyword>
<sequence length="152" mass="17158">MRICGIELKGGEAVLCILGYNMGAFELPDSRQRQIAVSNSEDTQSIRDFQFSIKKLFEDYKVERVAIIKREQKGKFAGSATSFKLEAALQLLDMPVEVFSPSVIKDQMKRNPLQTDFASLGLKKFQQQAFNVAYAAHNLRLYKEGDASLDQE</sequence>
<organism evidence="1 2">
    <name type="scientific">Reinekea marina</name>
    <dbReference type="NCBI Taxonomy" id="1310421"/>
    <lineage>
        <taxon>Bacteria</taxon>
        <taxon>Pseudomonadati</taxon>
        <taxon>Pseudomonadota</taxon>
        <taxon>Gammaproteobacteria</taxon>
        <taxon>Oceanospirillales</taxon>
        <taxon>Saccharospirillaceae</taxon>
        <taxon>Reinekea</taxon>
    </lineage>
</organism>
<gene>
    <name evidence="1" type="ORF">ACFOND_02715</name>
</gene>
<name>A0ABV7WNK0_9GAMM</name>
<protein>
    <submittedName>
        <fullName evidence="1">DUF3010 family protein</fullName>
    </submittedName>
</protein>
<dbReference type="Proteomes" id="UP001595710">
    <property type="component" value="Unassembled WGS sequence"/>
</dbReference>
<comment type="caution">
    <text evidence="1">The sequence shown here is derived from an EMBL/GenBank/DDBJ whole genome shotgun (WGS) entry which is preliminary data.</text>
</comment>